<name>A0A193LJY4_9GAMM</name>
<proteinExistence type="predicted"/>
<dbReference type="PROSITE" id="PS51257">
    <property type="entry name" value="PROKAR_LIPOPROTEIN"/>
    <property type="match status" value="1"/>
</dbReference>
<keyword evidence="1" id="KW-0732">Signal</keyword>
<protein>
    <recommendedName>
        <fullName evidence="2">Beta-lactamase-related domain-containing protein</fullName>
    </recommendedName>
</protein>
<evidence type="ECO:0000259" key="2">
    <source>
        <dbReference type="Pfam" id="PF00144"/>
    </source>
</evidence>
<feature type="domain" description="Beta-lactamase-related" evidence="2">
    <location>
        <begin position="51"/>
        <end position="364"/>
    </location>
</feature>
<evidence type="ECO:0000256" key="1">
    <source>
        <dbReference type="SAM" id="SignalP"/>
    </source>
</evidence>
<accession>A0A193LJY4</accession>
<dbReference type="RefSeq" id="WP_068618410.1">
    <property type="nucleotide sequence ID" value="NZ_CP016268.1"/>
</dbReference>
<dbReference type="Proteomes" id="UP000092695">
    <property type="component" value="Chromosome"/>
</dbReference>
<dbReference type="InterPro" id="IPR012338">
    <property type="entry name" value="Beta-lactam/transpept-like"/>
</dbReference>
<dbReference type="InterPro" id="IPR050491">
    <property type="entry name" value="AmpC-like"/>
</dbReference>
<dbReference type="OrthoDB" id="119951at2"/>
<dbReference type="AlphaFoldDB" id="A0A193LJY4"/>
<dbReference type="PANTHER" id="PTHR46825">
    <property type="entry name" value="D-ALANYL-D-ALANINE-CARBOXYPEPTIDASE/ENDOPEPTIDASE AMPH"/>
    <property type="match status" value="1"/>
</dbReference>
<dbReference type="PANTHER" id="PTHR46825:SF9">
    <property type="entry name" value="BETA-LACTAMASE-RELATED DOMAIN-CONTAINING PROTEIN"/>
    <property type="match status" value="1"/>
</dbReference>
<evidence type="ECO:0000313" key="3">
    <source>
        <dbReference type="EMBL" id="ANO52766.1"/>
    </source>
</evidence>
<dbReference type="InterPro" id="IPR001466">
    <property type="entry name" value="Beta-lactam-related"/>
</dbReference>
<dbReference type="Gene3D" id="3.40.710.10">
    <property type="entry name" value="DD-peptidase/beta-lactamase superfamily"/>
    <property type="match status" value="1"/>
</dbReference>
<reference evidence="3 4" key="1">
    <citation type="submission" date="2016-06" db="EMBL/GenBank/DDBJ databases">
        <title>Complete genome sequence of a deep-branching marine Gamma Proteobacterium Woeseia oceani type strain XK5.</title>
        <authorList>
            <person name="Mu D."/>
            <person name="Du Z."/>
        </authorList>
    </citation>
    <scope>NUCLEOTIDE SEQUENCE [LARGE SCALE GENOMIC DNA]</scope>
    <source>
        <strain evidence="3 4">XK5</strain>
    </source>
</reference>
<dbReference type="EMBL" id="CP016268">
    <property type="protein sequence ID" value="ANO52766.1"/>
    <property type="molecule type" value="Genomic_DNA"/>
</dbReference>
<keyword evidence="4" id="KW-1185">Reference proteome</keyword>
<evidence type="ECO:0000313" key="4">
    <source>
        <dbReference type="Proteomes" id="UP000092695"/>
    </source>
</evidence>
<gene>
    <name evidence="3" type="ORF">BA177_17620</name>
</gene>
<feature type="signal peptide" evidence="1">
    <location>
        <begin position="1"/>
        <end position="27"/>
    </location>
</feature>
<sequence>MLRFARPISFLAIAFLFGLTACQPGDATSVPVASDSQPASAPKRPTTAGVDDIFADIAADAPGASVIVMKDGEIVHRADYGLANLDYGIPINSNTVFDIASISKQFGGMAALLLEADGALDLDADVRDYVPELPDFGYTITARHLLHHTSGIRDWPHVMMLAGVEYGDVISYEKILRMLFQQEAINFPPGSEYAYSNTGYNLLSLIIERTSGMTFREFTNERIFKPLGMTSTHFSDNSNEVIANRAESYQPVESGAPSGQYQRAVNQLTALASSSLHTTIDDFGLWMKNFESAQLGGQAIVERMTEQGVLTNGETIAYANGLAVGEYRDLVTHGHGGSWAGFRTNYLRFPDHGISIAVFCNFADCDPARRVRKVSEVFLGNLMGPPPPEQEAEPEKIHPILSEAELTAFNGSYRSAELDSTYRVFVRDGQLIAEHWRNAPAVLTPVAEDLFEGDQNWFPEVRFRRDDNGHVTALLVAGSRVRDLVFERMAADQ</sequence>
<organism evidence="3 4">
    <name type="scientific">Woeseia oceani</name>
    <dbReference type="NCBI Taxonomy" id="1548547"/>
    <lineage>
        <taxon>Bacteria</taxon>
        <taxon>Pseudomonadati</taxon>
        <taxon>Pseudomonadota</taxon>
        <taxon>Gammaproteobacteria</taxon>
        <taxon>Woeseiales</taxon>
        <taxon>Woeseiaceae</taxon>
        <taxon>Woeseia</taxon>
    </lineage>
</organism>
<dbReference type="SUPFAM" id="SSF56601">
    <property type="entry name" value="beta-lactamase/transpeptidase-like"/>
    <property type="match status" value="1"/>
</dbReference>
<dbReference type="Pfam" id="PF00144">
    <property type="entry name" value="Beta-lactamase"/>
    <property type="match status" value="1"/>
</dbReference>
<feature type="chain" id="PRO_5008260398" description="Beta-lactamase-related domain-containing protein" evidence="1">
    <location>
        <begin position="28"/>
        <end position="493"/>
    </location>
</feature>
<dbReference type="KEGG" id="woc:BA177_17620"/>